<evidence type="ECO:0000313" key="3">
    <source>
        <dbReference type="Proteomes" id="UP000716446"/>
    </source>
</evidence>
<dbReference type="Proteomes" id="UP000716446">
    <property type="component" value="Unassembled WGS sequence"/>
</dbReference>
<feature type="compositionally biased region" description="Polar residues" evidence="1">
    <location>
        <begin position="243"/>
        <end position="259"/>
    </location>
</feature>
<proteinExistence type="predicted"/>
<feature type="region of interest" description="Disordered" evidence="1">
    <location>
        <begin position="197"/>
        <end position="216"/>
    </location>
</feature>
<dbReference type="AlphaFoldDB" id="A0A9N8JWR0"/>
<sequence length="335" mass="37024">MGQKKKEVHDGKQTLKQAKAAFKARGSTFVTDTEKRQLERGAILLQRAERIKESEARRKEVLKKKSLQDTKATKTCLLGTQRVNDKFGYQRSQFHLGAFLKPKPALAPAPTPAPAPLSALQEEESGAEPWEDDGVDDDTLLDLAGESPVTTLKRPPTQVPSQQTPSKSHGEPKLISPSNTEEFSDWDDFLERSSQIARDLSIPQKPTSPATRSFDRIPSFTSADFDLSADDLEELDWSVDNLHQNNAPLPQVPPQQVSKNGDMRSWLNGKDKEKDEPGRDIDRKLMLPPMIPTKRPSPTSAAARMTVPPGAHGISLADLESLAGEEIQLSQFGDF</sequence>
<feature type="compositionally biased region" description="Basic and acidic residues" evidence="1">
    <location>
        <begin position="269"/>
        <end position="285"/>
    </location>
</feature>
<gene>
    <name evidence="2" type="ORF">AWRI4619_LOCUS9247</name>
</gene>
<protein>
    <submittedName>
        <fullName evidence="2">Uncharacterized protein</fullName>
    </submittedName>
</protein>
<evidence type="ECO:0000313" key="2">
    <source>
        <dbReference type="EMBL" id="CAD0096180.1"/>
    </source>
</evidence>
<name>A0A9N8JWR0_9PEZI</name>
<organism evidence="2 3">
    <name type="scientific">Aureobasidium vineae</name>
    <dbReference type="NCBI Taxonomy" id="2773715"/>
    <lineage>
        <taxon>Eukaryota</taxon>
        <taxon>Fungi</taxon>
        <taxon>Dikarya</taxon>
        <taxon>Ascomycota</taxon>
        <taxon>Pezizomycotina</taxon>
        <taxon>Dothideomycetes</taxon>
        <taxon>Dothideomycetidae</taxon>
        <taxon>Dothideales</taxon>
        <taxon>Saccotheciaceae</taxon>
        <taxon>Aureobasidium</taxon>
    </lineage>
</organism>
<evidence type="ECO:0000256" key="1">
    <source>
        <dbReference type="SAM" id="MobiDB-lite"/>
    </source>
</evidence>
<reference evidence="2" key="1">
    <citation type="submission" date="2020-06" db="EMBL/GenBank/DDBJ databases">
        <authorList>
            <person name="Onetto C."/>
        </authorList>
    </citation>
    <scope>NUCLEOTIDE SEQUENCE</scope>
</reference>
<accession>A0A9N8JWR0</accession>
<keyword evidence="3" id="KW-1185">Reference proteome</keyword>
<comment type="caution">
    <text evidence="2">The sequence shown here is derived from an EMBL/GenBank/DDBJ whole genome shotgun (WGS) entry which is preliminary data.</text>
</comment>
<feature type="compositionally biased region" description="Low complexity" evidence="1">
    <location>
        <begin position="155"/>
        <end position="166"/>
    </location>
</feature>
<feature type="region of interest" description="Disordered" evidence="1">
    <location>
        <begin position="102"/>
        <end position="183"/>
    </location>
</feature>
<feature type="compositionally biased region" description="Pro residues" evidence="1">
    <location>
        <begin position="105"/>
        <end position="115"/>
    </location>
</feature>
<dbReference type="EMBL" id="CAIJEN010000016">
    <property type="protein sequence ID" value="CAD0096180.1"/>
    <property type="molecule type" value="Genomic_DNA"/>
</dbReference>
<feature type="compositionally biased region" description="Acidic residues" evidence="1">
    <location>
        <begin position="121"/>
        <end position="140"/>
    </location>
</feature>
<feature type="region of interest" description="Disordered" evidence="1">
    <location>
        <begin position="243"/>
        <end position="308"/>
    </location>
</feature>